<evidence type="ECO:0000313" key="3">
    <source>
        <dbReference type="Proteomes" id="UP000076727"/>
    </source>
</evidence>
<dbReference type="CDD" id="cd10568">
    <property type="entry name" value="SWIB_like"/>
    <property type="match status" value="1"/>
</dbReference>
<keyword evidence="3" id="KW-1185">Reference proteome</keyword>
<dbReference type="Proteomes" id="UP000076727">
    <property type="component" value="Unassembled WGS sequence"/>
</dbReference>
<dbReference type="SMART" id="SM00151">
    <property type="entry name" value="SWIB"/>
    <property type="match status" value="1"/>
</dbReference>
<gene>
    <name evidence="2" type="ORF">DAEQUDRAFT_728645</name>
</gene>
<dbReference type="InterPro" id="IPR003121">
    <property type="entry name" value="SWIB_MDM2_domain"/>
</dbReference>
<dbReference type="Gene3D" id="1.10.245.10">
    <property type="entry name" value="SWIB/MDM2 domain"/>
    <property type="match status" value="1"/>
</dbReference>
<dbReference type="OrthoDB" id="10263741at2759"/>
<dbReference type="PANTHER" id="PTHR13844">
    <property type="entry name" value="SWI/SNF-RELATED MATRIX-ASSOCIATED ACTIN-DEPENDENT REGULATOR OF CHROMATIN SUBFAMILY D"/>
    <property type="match status" value="1"/>
</dbReference>
<organism evidence="2 3">
    <name type="scientific">Daedalea quercina L-15889</name>
    <dbReference type="NCBI Taxonomy" id="1314783"/>
    <lineage>
        <taxon>Eukaryota</taxon>
        <taxon>Fungi</taxon>
        <taxon>Dikarya</taxon>
        <taxon>Basidiomycota</taxon>
        <taxon>Agaricomycotina</taxon>
        <taxon>Agaricomycetes</taxon>
        <taxon>Polyporales</taxon>
        <taxon>Fomitopsis</taxon>
    </lineage>
</organism>
<dbReference type="Pfam" id="PF02201">
    <property type="entry name" value="SWIB"/>
    <property type="match status" value="1"/>
</dbReference>
<reference evidence="2 3" key="1">
    <citation type="journal article" date="2016" name="Mol. Biol. Evol.">
        <title>Comparative Genomics of Early-Diverging Mushroom-Forming Fungi Provides Insights into the Origins of Lignocellulose Decay Capabilities.</title>
        <authorList>
            <person name="Nagy L.G."/>
            <person name="Riley R."/>
            <person name="Tritt A."/>
            <person name="Adam C."/>
            <person name="Daum C."/>
            <person name="Floudas D."/>
            <person name="Sun H."/>
            <person name="Yadav J.S."/>
            <person name="Pangilinan J."/>
            <person name="Larsson K.H."/>
            <person name="Matsuura K."/>
            <person name="Barry K."/>
            <person name="Labutti K."/>
            <person name="Kuo R."/>
            <person name="Ohm R.A."/>
            <person name="Bhattacharya S.S."/>
            <person name="Shirouzu T."/>
            <person name="Yoshinaga Y."/>
            <person name="Martin F.M."/>
            <person name="Grigoriev I.V."/>
            <person name="Hibbett D.S."/>
        </authorList>
    </citation>
    <scope>NUCLEOTIDE SEQUENCE [LARGE SCALE GENOMIC DNA]</scope>
    <source>
        <strain evidence="2 3">L-15889</strain>
    </source>
</reference>
<dbReference type="SUPFAM" id="SSF47592">
    <property type="entry name" value="SWIB/MDM2 domain"/>
    <property type="match status" value="1"/>
</dbReference>
<dbReference type="AlphaFoldDB" id="A0A165P7S8"/>
<accession>A0A165P7S8</accession>
<evidence type="ECO:0000313" key="2">
    <source>
        <dbReference type="EMBL" id="KZT67871.1"/>
    </source>
</evidence>
<dbReference type="InterPro" id="IPR019835">
    <property type="entry name" value="SWIB_domain"/>
</dbReference>
<feature type="domain" description="DM2" evidence="1">
    <location>
        <begin position="195"/>
        <end position="272"/>
    </location>
</feature>
<name>A0A165P7S8_9APHY</name>
<dbReference type="InterPro" id="IPR036885">
    <property type="entry name" value="SWIB_MDM2_dom_sf"/>
</dbReference>
<sequence>MDAQKPTAKKRKLTDRNLPNAFLQTPEFSADSQMYRDLLDMERRLDWTMTRKRVEVQDALQRIVPTTRTLRIFLSHTVSGQPWQQGVEGGTTVGAESETKANLETGEGIPAWQLRIDGRLLEIPNQRARDRVPPRKFSTLIKQMVVELDRDMHLYPEGNIVEWVRGPNQTQFDGFTIRRKGDTPTKIRIILHLEQQPEQYKVHPELGSLLGVKEDSRVGVVQALWNYIKVQGLQDKVDRRMVRADAHLRPIFGAESVMFQQLPELVNRYLLPPDPIILHYTLNPAVPPPEKPGAWDVEVKLDDSGLKSRMNHAVVQLASETARDLAKLDDEIAMHVQSLNNAHLKRTFLRAFAEDPQQFIQTWLASQSRDLETMLASGPSDSATVRQEDLRRSEFFRLPWVEEAVAVQEGLRLAARAGI</sequence>
<dbReference type="PROSITE" id="PS51925">
    <property type="entry name" value="SWIB_MDM2"/>
    <property type="match status" value="1"/>
</dbReference>
<protein>
    <submittedName>
        <fullName evidence="2">SWI/SNF complex 60 kDa subunit</fullName>
    </submittedName>
</protein>
<proteinExistence type="predicted"/>
<evidence type="ECO:0000259" key="1">
    <source>
        <dbReference type="PROSITE" id="PS51925"/>
    </source>
</evidence>
<dbReference type="STRING" id="1314783.A0A165P7S8"/>
<dbReference type="EMBL" id="KV429072">
    <property type="protein sequence ID" value="KZT67871.1"/>
    <property type="molecule type" value="Genomic_DNA"/>
</dbReference>